<dbReference type="SUPFAM" id="SSF52540">
    <property type="entry name" value="P-loop containing nucleoside triphosphate hydrolases"/>
    <property type="match status" value="1"/>
</dbReference>
<protein>
    <recommendedName>
        <fullName evidence="6">NACHT domain-containing protein</fullName>
    </recommendedName>
</protein>
<dbReference type="Pfam" id="PF22939">
    <property type="entry name" value="WHD_GPIID"/>
    <property type="match status" value="1"/>
</dbReference>
<sequence length="700" mass="79102">MAELIGLIASCITLAELTTKTCLIARKHIHSDRAVSKELNALTEKISSYKGLIDLIKLQAEIDKDDAERLSALACVDGPLETSRAALRDLNLRLEQLSGNKILGKFVLGKIIDDKTAAQLRRFDNALPILQLALDSDQRVITSKVLEYTKNTSKDVSDVKDMLFQRRDERDAAAQANVRQAMKSWLNTFDPTAIHHLSRQKQTSGSGRWFLDHEFSTWIQAEPSERKKILWLLGRSGMGKTVLLSSAIDHLRKGIGLGAEDAVAYFYCSSSESTSQSAVNMMKSCIRQLLDQFPDAEDLVKPFYEDFIRQPQGTRTEPPLADFLELLQKVCALPKKVALFLDAVNEVGGEDINRFFDAISWSIARIPNFQIMISCTKALNPVLKLKGSAPVLIDMEQTMVNSDIAGYVVMTIKQDARLSKLRPRLQKRIHDEILSNAHGSFRWAECQLQLLKDKAFFPRDVEAALSSMPPSLEDHYLEALRSVPTAFAPFIRAALAWLRFSVRPMKLDELTEAMTLDTSDPVALEDRIRPSDTEDILKGCGSLISYDAEHQRVQLAHDSVRQFLLSKPPPDSGVEDFFQDQDMDVNYLCCVMLDYLNMPCFAFGVYRDLIEAEIRWKHWPLFPYTSKAIVELFKWSESKLMPRIQAGFEKLAGKSSTTRYEGNIYAFAEANLFETDPALWSKLCATEPPEKQKKYCELHL</sequence>
<name>A0ABR1LBB5_9PEZI</name>
<dbReference type="Gene3D" id="3.40.50.300">
    <property type="entry name" value="P-loop containing nucleotide triphosphate hydrolases"/>
    <property type="match status" value="1"/>
</dbReference>
<evidence type="ECO:0000256" key="1">
    <source>
        <dbReference type="ARBA" id="ARBA00022737"/>
    </source>
</evidence>
<feature type="domain" description="GPI inositol-deacylase winged helix" evidence="2">
    <location>
        <begin position="491"/>
        <end position="567"/>
    </location>
</feature>
<evidence type="ECO:0008006" key="6">
    <source>
        <dbReference type="Google" id="ProtNLM"/>
    </source>
</evidence>
<keyword evidence="1" id="KW-0677">Repeat</keyword>
<reference evidence="4 5" key="1">
    <citation type="submission" date="2024-04" db="EMBL/GenBank/DDBJ databases">
        <title>Phyllosticta paracitricarpa is synonymous to the EU quarantine fungus P. citricarpa based on phylogenomic analyses.</title>
        <authorList>
            <consortium name="Lawrence Berkeley National Laboratory"/>
            <person name="Van ingen-buijs V.A."/>
            <person name="Van westerhoven A.C."/>
            <person name="Haridas S."/>
            <person name="Skiadas P."/>
            <person name="Martin F."/>
            <person name="Groenewald J.Z."/>
            <person name="Crous P.W."/>
            <person name="Seidl M.F."/>
        </authorList>
    </citation>
    <scope>NUCLEOTIDE SEQUENCE [LARGE SCALE GENOMIC DNA]</scope>
    <source>
        <strain evidence="4 5">CPC 17464</strain>
    </source>
</reference>
<dbReference type="PANTHER" id="PTHR10039:SF16">
    <property type="entry name" value="GPI INOSITOL-DEACYLASE"/>
    <property type="match status" value="1"/>
</dbReference>
<keyword evidence="5" id="KW-1185">Reference proteome</keyword>
<dbReference type="InterPro" id="IPR054471">
    <property type="entry name" value="GPIID_WHD"/>
</dbReference>
<evidence type="ECO:0000259" key="2">
    <source>
        <dbReference type="Pfam" id="PF22939"/>
    </source>
</evidence>
<evidence type="ECO:0000259" key="3">
    <source>
        <dbReference type="Pfam" id="PF24883"/>
    </source>
</evidence>
<dbReference type="InterPro" id="IPR056884">
    <property type="entry name" value="NPHP3-like_N"/>
</dbReference>
<dbReference type="RefSeq" id="XP_066651560.1">
    <property type="nucleotide sequence ID" value="XM_066801636.1"/>
</dbReference>
<gene>
    <name evidence="4" type="ORF">J3D65DRAFT_638648</name>
</gene>
<dbReference type="Proteomes" id="UP001360953">
    <property type="component" value="Unassembled WGS sequence"/>
</dbReference>
<dbReference type="GeneID" id="92034542"/>
<dbReference type="InterPro" id="IPR027417">
    <property type="entry name" value="P-loop_NTPase"/>
</dbReference>
<accession>A0ABR1LBB5</accession>
<dbReference type="Pfam" id="PF24883">
    <property type="entry name" value="NPHP3_N"/>
    <property type="match status" value="1"/>
</dbReference>
<organism evidence="4 5">
    <name type="scientific">Phyllosticta citribraziliensis</name>
    <dbReference type="NCBI Taxonomy" id="989973"/>
    <lineage>
        <taxon>Eukaryota</taxon>
        <taxon>Fungi</taxon>
        <taxon>Dikarya</taxon>
        <taxon>Ascomycota</taxon>
        <taxon>Pezizomycotina</taxon>
        <taxon>Dothideomycetes</taxon>
        <taxon>Dothideomycetes incertae sedis</taxon>
        <taxon>Botryosphaeriales</taxon>
        <taxon>Phyllostictaceae</taxon>
        <taxon>Phyllosticta</taxon>
    </lineage>
</organism>
<dbReference type="PANTHER" id="PTHR10039">
    <property type="entry name" value="AMELOGENIN"/>
    <property type="match status" value="1"/>
</dbReference>
<proteinExistence type="predicted"/>
<feature type="domain" description="Nephrocystin 3-like N-terminal" evidence="3">
    <location>
        <begin position="205"/>
        <end position="374"/>
    </location>
</feature>
<dbReference type="EMBL" id="JBBPEH010000012">
    <property type="protein sequence ID" value="KAK7531736.1"/>
    <property type="molecule type" value="Genomic_DNA"/>
</dbReference>
<evidence type="ECO:0000313" key="4">
    <source>
        <dbReference type="EMBL" id="KAK7531736.1"/>
    </source>
</evidence>
<evidence type="ECO:0000313" key="5">
    <source>
        <dbReference type="Proteomes" id="UP001360953"/>
    </source>
</evidence>
<comment type="caution">
    <text evidence="4">The sequence shown here is derived from an EMBL/GenBank/DDBJ whole genome shotgun (WGS) entry which is preliminary data.</text>
</comment>